<dbReference type="PANTHER" id="PTHR43411:SF1">
    <property type="entry name" value="ADENYLOSUCCINATE LYASE"/>
    <property type="match status" value="1"/>
</dbReference>
<dbReference type="InterPro" id="IPR024083">
    <property type="entry name" value="Fumarase/histidase_N"/>
</dbReference>
<keyword evidence="3" id="KW-0658">Purine biosynthesis</keyword>
<dbReference type="SUPFAM" id="SSF48557">
    <property type="entry name" value="L-aspartase-like"/>
    <property type="match status" value="1"/>
</dbReference>
<dbReference type="PANTHER" id="PTHR43411">
    <property type="entry name" value="ADENYLOSUCCINATE LYASE"/>
    <property type="match status" value="1"/>
</dbReference>
<evidence type="ECO:0000313" key="8">
    <source>
        <dbReference type="Proteomes" id="UP000034539"/>
    </source>
</evidence>
<name>A0A0G0Q124_9BACT</name>
<dbReference type="InterPro" id="IPR047136">
    <property type="entry name" value="PurB_bact"/>
</dbReference>
<dbReference type="GO" id="GO:0006188">
    <property type="term" value="P:IMP biosynthetic process"/>
    <property type="evidence" value="ECO:0007669"/>
    <property type="project" value="InterPro"/>
</dbReference>
<proteinExistence type="predicted"/>
<evidence type="ECO:0000256" key="2">
    <source>
        <dbReference type="ARBA" id="ARBA00004734"/>
    </source>
</evidence>
<reference evidence="7 8" key="1">
    <citation type="journal article" date="2015" name="Nature">
        <title>rRNA introns, odd ribosomes, and small enigmatic genomes across a large radiation of phyla.</title>
        <authorList>
            <person name="Brown C.T."/>
            <person name="Hug L.A."/>
            <person name="Thomas B.C."/>
            <person name="Sharon I."/>
            <person name="Castelle C.J."/>
            <person name="Singh A."/>
            <person name="Wilkins M.J."/>
            <person name="Williams K.H."/>
            <person name="Banfield J.F."/>
        </authorList>
    </citation>
    <scope>NUCLEOTIDE SEQUENCE [LARGE SCALE GENOMIC DNA]</scope>
</reference>
<evidence type="ECO:0000259" key="5">
    <source>
        <dbReference type="Pfam" id="PF00206"/>
    </source>
</evidence>
<dbReference type="Gene3D" id="1.20.200.10">
    <property type="entry name" value="Fumarase/aspartase (Central domain)"/>
    <property type="match status" value="1"/>
</dbReference>
<dbReference type="Pfam" id="PF00206">
    <property type="entry name" value="Lyase_1"/>
    <property type="match status" value="1"/>
</dbReference>
<dbReference type="Gene3D" id="1.10.40.30">
    <property type="entry name" value="Fumarase/aspartase (C-terminal domain)"/>
    <property type="match status" value="1"/>
</dbReference>
<dbReference type="EMBL" id="LBXN01000007">
    <property type="protein sequence ID" value="KKR34059.1"/>
    <property type="molecule type" value="Genomic_DNA"/>
</dbReference>
<dbReference type="InterPro" id="IPR000362">
    <property type="entry name" value="Fumarate_lyase_fam"/>
</dbReference>
<dbReference type="InterPro" id="IPR013539">
    <property type="entry name" value="PurB_C"/>
</dbReference>
<organism evidence="7 8">
    <name type="scientific">Candidatus Gottesmanbacteria bacterium GW2011_GWC2_39_8</name>
    <dbReference type="NCBI Taxonomy" id="1618450"/>
    <lineage>
        <taxon>Bacteria</taxon>
        <taxon>Candidatus Gottesmaniibacteriota</taxon>
    </lineage>
</organism>
<evidence type="ECO:0000256" key="4">
    <source>
        <dbReference type="ARBA" id="ARBA00025012"/>
    </source>
</evidence>
<evidence type="ECO:0000256" key="3">
    <source>
        <dbReference type="ARBA" id="ARBA00022755"/>
    </source>
</evidence>
<dbReference type="PROSITE" id="PS00163">
    <property type="entry name" value="FUMARATE_LYASES"/>
    <property type="match status" value="1"/>
</dbReference>
<dbReference type="PRINTS" id="PR00149">
    <property type="entry name" value="FUMRATELYASE"/>
</dbReference>
<dbReference type="Gene3D" id="1.10.275.10">
    <property type="entry name" value="Fumarase/aspartase (N-terminal domain)"/>
    <property type="match status" value="1"/>
</dbReference>
<keyword evidence="7" id="KW-0456">Lyase</keyword>
<gene>
    <name evidence="7" type="ORF">UT63_C0007G0014</name>
</gene>
<feature type="domain" description="Adenylosuccinate lyase PurB C-terminal" evidence="6">
    <location>
        <begin position="325"/>
        <end position="427"/>
    </location>
</feature>
<dbReference type="InterPro" id="IPR022761">
    <property type="entry name" value="Fumarate_lyase_N"/>
</dbReference>
<evidence type="ECO:0000259" key="6">
    <source>
        <dbReference type="Pfam" id="PF08328"/>
    </source>
</evidence>
<comment type="pathway">
    <text evidence="2">Purine metabolism; AMP biosynthesis via de novo pathway; AMP from IMP: step 2/2.</text>
</comment>
<sequence>MKSNSYSVTNLTHLDGRNSQKLLVLKDYFSEFAWMKYRLDIMAKWLKWLDCLKILKVNKSNLSGIIDKFDEKDAEEIREIEKTTNHDLKAIEYYLRDKLKTVGEENAAGLINLGLGSEDINNIALRLIVSDSWQKVFLPEIVKLSRKLLDTTDHHKALTMLARTHGKPASVTTFGKEIGLYMIRVINETERINALQFSGKLAGEVGNYNALQFILPKVDWLDVSEKFISSFGLVPNLFATQINPYDDLIIFFDAVKRLNNILAGFSKDIWLYSLLDYVKIVKKEEEVGSAGMPHKVNPIYFEGAEGGLEQASGELEFYSRKLSYSRLQRDFSDSTVRRNLASILGLCLLSYQSLNEGCRRLDVNTDKIKEDLDKHYEVVSEGLQNYIRLKGEVEGYEKIKKELRGVTLNKVEFNKLISKIGLSEKIKMISLDDYQGLSVKITELILKEAKKKLDEILPRYSVR</sequence>
<evidence type="ECO:0000256" key="1">
    <source>
        <dbReference type="ARBA" id="ARBA00004706"/>
    </source>
</evidence>
<dbReference type="PATRIC" id="fig|1618450.3.peg.235"/>
<dbReference type="GO" id="GO:0004018">
    <property type="term" value="F:N6-(1,2-dicarboxyethyl)AMP AMP-lyase (fumarate-forming) activity"/>
    <property type="evidence" value="ECO:0007669"/>
    <property type="project" value="InterPro"/>
</dbReference>
<feature type="domain" description="Fumarate lyase N-terminal" evidence="5">
    <location>
        <begin position="62"/>
        <end position="312"/>
    </location>
</feature>
<accession>A0A0G0Q124</accession>
<protein>
    <submittedName>
        <fullName evidence="7">Adenylosuccinate lyase</fullName>
    </submittedName>
</protein>
<comment type="pathway">
    <text evidence="1">Purine metabolism; IMP biosynthesis via de novo pathway; 5-amino-1-(5-phospho-D-ribosyl)imidazole-4-carboxamide from 5-amino-1-(5-phospho-D-ribosyl)imidazole-4-carboxylate: step 2/2.</text>
</comment>
<dbReference type="Pfam" id="PF08328">
    <property type="entry name" value="ASL_C"/>
    <property type="match status" value="1"/>
</dbReference>
<dbReference type="InterPro" id="IPR008948">
    <property type="entry name" value="L-Aspartase-like"/>
</dbReference>
<evidence type="ECO:0000313" key="7">
    <source>
        <dbReference type="EMBL" id="KKR34059.1"/>
    </source>
</evidence>
<comment type="function">
    <text evidence="4">Catalyzes two reactions in de novo purine nucleotide biosynthesis. Catalyzes the breakdown of 5-aminoimidazole- (N-succinylocarboxamide) ribotide (SAICAR or 2-[5-amino-1-(5-phospho-beta-D-ribosyl)imidazole-4-carboxamido]succinate) to 5-aminoimidazole-4-carboxamide ribotide (AICAR or 5-amino-1-(5-phospho-beta-D-ribosyl)imidazole-4-carboxamide) and fumarate, and of adenylosuccinate (ADS or N(6)-(1,2-dicarboxyethyl)-AMP) to adenosine monophosphate (AMP) and fumarate.</text>
</comment>
<dbReference type="AlphaFoldDB" id="A0A0G0Q124"/>
<comment type="caution">
    <text evidence="7">The sequence shown here is derived from an EMBL/GenBank/DDBJ whole genome shotgun (WGS) entry which is preliminary data.</text>
</comment>
<dbReference type="InterPro" id="IPR020557">
    <property type="entry name" value="Fumarate_lyase_CS"/>
</dbReference>
<dbReference type="Proteomes" id="UP000034539">
    <property type="component" value="Unassembled WGS sequence"/>
</dbReference>